<dbReference type="GO" id="GO:0007030">
    <property type="term" value="P:Golgi organization"/>
    <property type="evidence" value="ECO:0007669"/>
    <property type="project" value="TreeGrafter"/>
</dbReference>
<dbReference type="Pfam" id="PF10191">
    <property type="entry name" value="COG7"/>
    <property type="match status" value="1"/>
</dbReference>
<evidence type="ECO:0000256" key="4">
    <source>
        <dbReference type="ARBA" id="ARBA00022448"/>
    </source>
</evidence>
<protein>
    <recommendedName>
        <fullName evidence="3">Conserved oligomeric Golgi complex subunit 7</fullName>
    </recommendedName>
    <alternativeName>
        <fullName evidence="8">Component of oligomeric Golgi complex 7</fullName>
    </alternativeName>
</protein>
<reference evidence="10" key="1">
    <citation type="journal article" date="2014" name="PLoS Negl. Trop. Dis.">
        <title>An updated insight into the Sialotranscriptome of Triatoma infestans: developmental stage and geographic variations.</title>
        <authorList>
            <person name="Schwarz A."/>
            <person name="Medrano-Mercado N."/>
            <person name="Schaub G.A."/>
            <person name="Struchiner C.J."/>
            <person name="Bargues M.D."/>
            <person name="Levy M.Z."/>
            <person name="Ribeiro J.M."/>
        </authorList>
    </citation>
    <scope>NUCLEOTIDE SEQUENCE</scope>
    <source>
        <strain evidence="10">Chile</strain>
        <tissue evidence="10">Salivary glands</tissue>
    </source>
</reference>
<evidence type="ECO:0000313" key="10">
    <source>
        <dbReference type="EMBL" id="JAC14047.1"/>
    </source>
</evidence>
<dbReference type="GO" id="GO:0017119">
    <property type="term" value="C:Golgi transport complex"/>
    <property type="evidence" value="ECO:0007669"/>
    <property type="project" value="InterPro"/>
</dbReference>
<evidence type="ECO:0000256" key="7">
    <source>
        <dbReference type="ARBA" id="ARBA00023136"/>
    </source>
</evidence>
<keyword evidence="5" id="KW-0653">Protein transport</keyword>
<dbReference type="PANTHER" id="PTHR21443:SF0">
    <property type="entry name" value="CONSERVED OLIGOMERIC GOLGI COMPLEX SUBUNIT 7"/>
    <property type="match status" value="1"/>
</dbReference>
<feature type="coiled-coil region" evidence="9">
    <location>
        <begin position="70"/>
        <end position="125"/>
    </location>
</feature>
<dbReference type="PANTHER" id="PTHR21443">
    <property type="entry name" value="CONSERVED OLIGOMERIC GOLGI COMPLEX COMPONENT 7"/>
    <property type="match status" value="1"/>
</dbReference>
<keyword evidence="9" id="KW-0175">Coiled coil</keyword>
<proteinExistence type="evidence at transcript level"/>
<keyword evidence="6" id="KW-0333">Golgi apparatus</keyword>
<keyword evidence="4" id="KW-0813">Transport</keyword>
<evidence type="ECO:0000256" key="2">
    <source>
        <dbReference type="ARBA" id="ARBA00005831"/>
    </source>
</evidence>
<comment type="subcellular location">
    <subcellularLocation>
        <location evidence="1">Golgi apparatus membrane</location>
        <topology evidence="1">Peripheral membrane protein</topology>
    </subcellularLocation>
</comment>
<organism evidence="10">
    <name type="scientific">Triatoma infestans</name>
    <name type="common">Assassin bug</name>
    <dbReference type="NCBI Taxonomy" id="30076"/>
    <lineage>
        <taxon>Eukaryota</taxon>
        <taxon>Metazoa</taxon>
        <taxon>Ecdysozoa</taxon>
        <taxon>Arthropoda</taxon>
        <taxon>Hexapoda</taxon>
        <taxon>Insecta</taxon>
        <taxon>Pterygota</taxon>
        <taxon>Neoptera</taxon>
        <taxon>Paraneoptera</taxon>
        <taxon>Hemiptera</taxon>
        <taxon>Heteroptera</taxon>
        <taxon>Panheteroptera</taxon>
        <taxon>Cimicomorpha</taxon>
        <taxon>Reduviidae</taxon>
        <taxon>Triatominae</taxon>
        <taxon>Triatoma</taxon>
    </lineage>
</organism>
<evidence type="ECO:0000256" key="8">
    <source>
        <dbReference type="ARBA" id="ARBA00031345"/>
    </source>
</evidence>
<evidence type="ECO:0000256" key="5">
    <source>
        <dbReference type="ARBA" id="ARBA00022927"/>
    </source>
</evidence>
<evidence type="ECO:0000256" key="1">
    <source>
        <dbReference type="ARBA" id="ARBA00004395"/>
    </source>
</evidence>
<accession>A0A023EY93</accession>
<comment type="similarity">
    <text evidence="2">Belongs to the COG7 family.</text>
</comment>
<dbReference type="GO" id="GO:0000139">
    <property type="term" value="C:Golgi membrane"/>
    <property type="evidence" value="ECO:0007669"/>
    <property type="project" value="UniProtKB-SubCell"/>
</dbReference>
<dbReference type="EMBL" id="GBBI01004665">
    <property type="protein sequence ID" value="JAC14047.1"/>
    <property type="molecule type" value="mRNA"/>
</dbReference>
<name>A0A023EY93_TRIIF</name>
<evidence type="ECO:0000256" key="3">
    <source>
        <dbReference type="ARBA" id="ARBA00020984"/>
    </source>
</evidence>
<sequence length="705" mass="79882">MDISAFSEECFDAKDWINKTFQSTQAVENKDAFLSSLVAKLQLYVQQVNGAIEETSEHVLKHLPRVMHDADMIQREALMLKEKMQLVKEEIIHIQKGTADSMAILEKLDKMKMELQTAKQALHEADNWTVLANDIEDVFETHNADAIASKVMSMQQSLVVLANSVDFEDRKLQLESFKNRLEAITSPALVTAFTNKNIDESKKYVNMFTGMERLPQLVKYYSRCEKGSMCREWTNLVELDQDHGVIEWLAAFYHSLLINWQSQVKWCSQVFGSVEMLPSIYVDVLVTLQEDITCSIEVALKQQPQPVSFLIQLKEVTDRFADNMRRQLELLGNLEEERWPELERTVYSIYIDYVKDYRTLEERQIGRELWEDVDAAAGQSLGEAVEQLAKSTSRLVAASETAVVRCMSFTSGASLGQLAAALEFCFLKHLEQYRTVIRQIEVERLNKEDWTIFHICLTLLQSIGDLQSSVEDLNRDLIQKLLGTDKGDKYKSSETDYKALLLTTVGLQEHQALITALKQDNSDKCMLGEVMKKLAKLSNRANQCTLDVMMAPVLIQLQSAQSAWNAASNFTQQLPDYSYAPLEYITQIGEYLMTVPQHLEPFLGRESDQTNVEVLLGKAARQTCNTYADLLLSVTDVSPNQAKQISTDIGYLGNVLEDLGFGLTDTLSQIAFLLKLPAESYQTQSSGRSAKLVSLVRQMRNIISS</sequence>
<evidence type="ECO:0000256" key="9">
    <source>
        <dbReference type="SAM" id="Coils"/>
    </source>
</evidence>
<keyword evidence="7" id="KW-0472">Membrane</keyword>
<dbReference type="GO" id="GO:0006890">
    <property type="term" value="P:retrograde vesicle-mediated transport, Golgi to endoplasmic reticulum"/>
    <property type="evidence" value="ECO:0007669"/>
    <property type="project" value="TreeGrafter"/>
</dbReference>
<dbReference type="AlphaFoldDB" id="A0A023EY93"/>
<evidence type="ECO:0000256" key="6">
    <source>
        <dbReference type="ARBA" id="ARBA00023034"/>
    </source>
</evidence>
<dbReference type="GO" id="GO:0006886">
    <property type="term" value="P:intracellular protein transport"/>
    <property type="evidence" value="ECO:0007669"/>
    <property type="project" value="InterPro"/>
</dbReference>
<dbReference type="InterPro" id="IPR019335">
    <property type="entry name" value="COG7"/>
</dbReference>